<name>A0ACC2JSL4_9PEZI</name>
<evidence type="ECO:0000313" key="2">
    <source>
        <dbReference type="Proteomes" id="UP001153332"/>
    </source>
</evidence>
<evidence type="ECO:0000313" key="1">
    <source>
        <dbReference type="EMBL" id="KAJ8130344.1"/>
    </source>
</evidence>
<comment type="caution">
    <text evidence="1">The sequence shown here is derived from an EMBL/GenBank/DDBJ whole genome shotgun (WGS) entry which is preliminary data.</text>
</comment>
<organism evidence="1 2">
    <name type="scientific">Lasiodiplodia mahajangana</name>
    <dbReference type="NCBI Taxonomy" id="1108764"/>
    <lineage>
        <taxon>Eukaryota</taxon>
        <taxon>Fungi</taxon>
        <taxon>Dikarya</taxon>
        <taxon>Ascomycota</taxon>
        <taxon>Pezizomycotina</taxon>
        <taxon>Dothideomycetes</taxon>
        <taxon>Dothideomycetes incertae sedis</taxon>
        <taxon>Botryosphaeriales</taxon>
        <taxon>Botryosphaeriaceae</taxon>
        <taxon>Lasiodiplodia</taxon>
    </lineage>
</organism>
<gene>
    <name evidence="1" type="ORF">O1611_g3284</name>
</gene>
<dbReference type="Proteomes" id="UP001153332">
    <property type="component" value="Unassembled WGS sequence"/>
</dbReference>
<sequence>MNFLLRIFVKHRPDKDQRRSDGGPAGICEYPFPLSKRLFLNRWGQTSEQIEEALACGSWGRELETGTSCMVTDDEANQTEGTGELCQVKTLYEGPPKCFCCINWVEEKPDDIKPPVEDDKESKRHALLIRITRNHGEGNRLGLHSIVVQSSHLKSVLGYLFQEYEGITTTLKKLVFKAPFHPFYFEWARLEQMACSEENAIRKNHILLLQSILGRELKETIATSMDFDKNGVITFEYLWTIFKPGIDIYAKEEGHDCFYRLVNVKWVSEPRCFELQANQIEHDHDGEFGYRMRSLRIYKFDGTKLVTNLEVIPASCLPLPDMNRLKEKASERGKLFREVNTKDYHYATYQGIAIFKNFTRMVSLNAVLKPGNLTALNKRITYQIDERIVIDSSAYKSHHKDGSVSLQPLKPQPPRPKLDVSDPKHNSYAYDESSPPIRTRQRQKEVGPVSQSFRYLLTKSDETEEEGRCTELSDDLLYLCSPTLRGYSLKTKKWAIFYVDFLQPIKWNDRAFDALVLERDHKRVITTFVESHLANKGVFDDVIKGKGRGLIMLLEGPPGVGKTLTAEAVADKVQQPLYAISAGELGLHSTSVEKSLETALELATSWGAVLLLDESDVFLEKRSSDNLIQNSIVAIFLRLLEYYEGILFLTTNRVKAIDPAFHSRVHLTIQYPPLQANARRQIWNDLTRNSHNLPYLSEKDLNELEKIEVNGREIKNLVKAAQLLATHRKSPLAIEDIRTVIKVTQLNRGGTNVAGWWKRLFEY</sequence>
<keyword evidence="2" id="KW-1185">Reference proteome</keyword>
<proteinExistence type="predicted"/>
<reference evidence="1" key="1">
    <citation type="submission" date="2022-12" db="EMBL/GenBank/DDBJ databases">
        <title>Genome Sequence of Lasiodiplodia mahajangana.</title>
        <authorList>
            <person name="Buettner E."/>
        </authorList>
    </citation>
    <scope>NUCLEOTIDE SEQUENCE</scope>
    <source>
        <strain evidence="1">VT137</strain>
    </source>
</reference>
<dbReference type="EMBL" id="JAPUUL010000521">
    <property type="protein sequence ID" value="KAJ8130344.1"/>
    <property type="molecule type" value="Genomic_DNA"/>
</dbReference>
<accession>A0ACC2JSL4</accession>
<protein>
    <submittedName>
        <fullName evidence="1">Uncharacterized protein</fullName>
    </submittedName>
</protein>